<organism evidence="2 3">
    <name type="scientific">Arthrobotrys conoides</name>
    <dbReference type="NCBI Taxonomy" id="74498"/>
    <lineage>
        <taxon>Eukaryota</taxon>
        <taxon>Fungi</taxon>
        <taxon>Dikarya</taxon>
        <taxon>Ascomycota</taxon>
        <taxon>Pezizomycotina</taxon>
        <taxon>Orbiliomycetes</taxon>
        <taxon>Orbiliales</taxon>
        <taxon>Orbiliaceae</taxon>
        <taxon>Arthrobotrys</taxon>
    </lineage>
</organism>
<evidence type="ECO:0000313" key="2">
    <source>
        <dbReference type="EMBL" id="KAK6504522.1"/>
    </source>
</evidence>
<accession>A0AAN8RV15</accession>
<proteinExistence type="predicted"/>
<sequence length="69" mass="7820">MTKLLTDQINLLLFGSNGRSSGSARGKQDPYPTKGPKTEHRKNFHTPEHAADSHVRTTRHERFLLGDYT</sequence>
<dbReference type="EMBL" id="JAVHJM010000010">
    <property type="protein sequence ID" value="KAK6504522.1"/>
    <property type="molecule type" value="Genomic_DNA"/>
</dbReference>
<dbReference type="Proteomes" id="UP001307849">
    <property type="component" value="Unassembled WGS sequence"/>
</dbReference>
<reference evidence="2 3" key="1">
    <citation type="submission" date="2019-10" db="EMBL/GenBank/DDBJ databases">
        <authorList>
            <person name="Palmer J.M."/>
        </authorList>
    </citation>
    <scope>NUCLEOTIDE SEQUENCE [LARGE SCALE GENOMIC DNA]</scope>
    <source>
        <strain evidence="2 3">TWF506</strain>
    </source>
</reference>
<evidence type="ECO:0000256" key="1">
    <source>
        <dbReference type="SAM" id="MobiDB-lite"/>
    </source>
</evidence>
<name>A0AAN8RV15_9PEZI</name>
<dbReference type="AlphaFoldDB" id="A0AAN8RV15"/>
<comment type="caution">
    <text evidence="2">The sequence shown here is derived from an EMBL/GenBank/DDBJ whole genome shotgun (WGS) entry which is preliminary data.</text>
</comment>
<protein>
    <submittedName>
        <fullName evidence="2">Uncharacterized protein</fullName>
    </submittedName>
</protein>
<feature type="compositionally biased region" description="Basic and acidic residues" evidence="1">
    <location>
        <begin position="45"/>
        <end position="58"/>
    </location>
</feature>
<feature type="compositionally biased region" description="Low complexity" evidence="1">
    <location>
        <begin position="15"/>
        <end position="25"/>
    </location>
</feature>
<feature type="region of interest" description="Disordered" evidence="1">
    <location>
        <begin position="15"/>
        <end position="58"/>
    </location>
</feature>
<keyword evidence="3" id="KW-1185">Reference proteome</keyword>
<evidence type="ECO:0000313" key="3">
    <source>
        <dbReference type="Proteomes" id="UP001307849"/>
    </source>
</evidence>
<gene>
    <name evidence="2" type="ORF">TWF506_002713</name>
</gene>